<keyword evidence="3" id="KW-0413">Isomerase</keyword>
<dbReference type="Pfam" id="PF02919">
    <property type="entry name" value="Topoisom_I_N"/>
    <property type="match status" value="1"/>
</dbReference>
<feature type="non-terminal residue" evidence="3">
    <location>
        <position position="1"/>
    </location>
</feature>
<dbReference type="GO" id="GO:0005694">
    <property type="term" value="C:chromosome"/>
    <property type="evidence" value="ECO:0007669"/>
    <property type="project" value="InterPro"/>
</dbReference>
<dbReference type="GO" id="GO:0006260">
    <property type="term" value="P:DNA replication"/>
    <property type="evidence" value="ECO:0007669"/>
    <property type="project" value="TreeGrafter"/>
</dbReference>
<dbReference type="InterPro" id="IPR051062">
    <property type="entry name" value="Topoisomerase_IB"/>
</dbReference>
<dbReference type="PANTHER" id="PTHR10290:SF23">
    <property type="entry name" value="DNA TOPOISOMERASE 1 BETA"/>
    <property type="match status" value="1"/>
</dbReference>
<reference evidence="3" key="1">
    <citation type="journal article" date="2019" name="Sci. Rep.">
        <title>Draft genome of Tanacetum cinerariifolium, the natural source of mosquito coil.</title>
        <authorList>
            <person name="Yamashiro T."/>
            <person name="Shiraishi A."/>
            <person name="Satake H."/>
            <person name="Nakayama K."/>
        </authorList>
    </citation>
    <scope>NUCLEOTIDE SEQUENCE</scope>
</reference>
<evidence type="ECO:0000313" key="3">
    <source>
        <dbReference type="EMBL" id="GEZ23203.1"/>
    </source>
</evidence>
<protein>
    <submittedName>
        <fullName evidence="3">DNA topoisomerase 1-like</fullName>
    </submittedName>
</protein>
<dbReference type="PANTHER" id="PTHR10290">
    <property type="entry name" value="DNA TOPOISOMERASE I"/>
    <property type="match status" value="1"/>
</dbReference>
<proteinExistence type="predicted"/>
<dbReference type="GO" id="GO:0007059">
    <property type="term" value="P:chromosome segregation"/>
    <property type="evidence" value="ECO:0007669"/>
    <property type="project" value="TreeGrafter"/>
</dbReference>
<dbReference type="SUPFAM" id="SSF56741">
    <property type="entry name" value="Eukaryotic DNA topoisomerase I, N-terminal DNA-binding fragment"/>
    <property type="match status" value="1"/>
</dbReference>
<dbReference type="GO" id="GO:0006265">
    <property type="term" value="P:DNA topological change"/>
    <property type="evidence" value="ECO:0007669"/>
    <property type="project" value="InterPro"/>
</dbReference>
<feature type="compositionally biased region" description="Basic and acidic residues" evidence="1">
    <location>
        <begin position="1"/>
        <end position="14"/>
    </location>
</feature>
<dbReference type="GO" id="GO:0005730">
    <property type="term" value="C:nucleolus"/>
    <property type="evidence" value="ECO:0007669"/>
    <property type="project" value="TreeGrafter"/>
</dbReference>
<accession>A0A699I3F6</accession>
<dbReference type="InterPro" id="IPR008336">
    <property type="entry name" value="TopoI_DNA-bd_euk"/>
</dbReference>
<dbReference type="GO" id="GO:0003677">
    <property type="term" value="F:DNA binding"/>
    <property type="evidence" value="ECO:0007669"/>
    <property type="project" value="InterPro"/>
</dbReference>
<organism evidence="3">
    <name type="scientific">Tanacetum cinerariifolium</name>
    <name type="common">Dalmatian daisy</name>
    <name type="synonym">Chrysanthemum cinerariifolium</name>
    <dbReference type="NCBI Taxonomy" id="118510"/>
    <lineage>
        <taxon>Eukaryota</taxon>
        <taxon>Viridiplantae</taxon>
        <taxon>Streptophyta</taxon>
        <taxon>Embryophyta</taxon>
        <taxon>Tracheophyta</taxon>
        <taxon>Spermatophyta</taxon>
        <taxon>Magnoliopsida</taxon>
        <taxon>eudicotyledons</taxon>
        <taxon>Gunneridae</taxon>
        <taxon>Pentapetalae</taxon>
        <taxon>asterids</taxon>
        <taxon>campanulids</taxon>
        <taxon>Asterales</taxon>
        <taxon>Asteraceae</taxon>
        <taxon>Asteroideae</taxon>
        <taxon>Anthemideae</taxon>
        <taxon>Anthemidinae</taxon>
        <taxon>Tanacetum</taxon>
    </lineage>
</organism>
<name>A0A699I3F6_TANCI</name>
<dbReference type="GO" id="GO:0003917">
    <property type="term" value="F:DNA topoisomerase type I (single strand cut, ATP-independent) activity"/>
    <property type="evidence" value="ECO:0007669"/>
    <property type="project" value="InterPro"/>
</dbReference>
<dbReference type="EMBL" id="BKCJ010255061">
    <property type="protein sequence ID" value="GEZ23203.1"/>
    <property type="molecule type" value="Genomic_DNA"/>
</dbReference>
<evidence type="ECO:0000256" key="1">
    <source>
        <dbReference type="SAM" id="MobiDB-lite"/>
    </source>
</evidence>
<comment type="caution">
    <text evidence="3">The sequence shown here is derived from an EMBL/GenBank/DDBJ whole genome shotgun (WGS) entry which is preliminary data.</text>
</comment>
<sequence length="62" mass="6786">VIQKLFEGRGEHPKMGKYKKGIQSSDTRINIEKGEPIPECPIPAGKKSSTIIPSHGLRTGMI</sequence>
<feature type="region of interest" description="Disordered" evidence="1">
    <location>
        <begin position="1"/>
        <end position="62"/>
    </location>
</feature>
<evidence type="ECO:0000259" key="2">
    <source>
        <dbReference type="Pfam" id="PF02919"/>
    </source>
</evidence>
<dbReference type="InterPro" id="IPR036202">
    <property type="entry name" value="TopoI_DNA-bd_euk_N_sf"/>
</dbReference>
<dbReference type="Gene3D" id="2.170.11.10">
    <property type="entry name" value="DNA Topoisomerase I, domain 2"/>
    <property type="match status" value="1"/>
</dbReference>
<dbReference type="AlphaFoldDB" id="A0A699I3F6"/>
<feature type="domain" description="DNA topoisomerase I DNA binding eukaryotic-type" evidence="2">
    <location>
        <begin position="5"/>
        <end position="47"/>
    </location>
</feature>
<gene>
    <name evidence="3" type="ORF">Tci_495176</name>
</gene>
<dbReference type="InterPro" id="IPR013030">
    <property type="entry name" value="DNA_topo_DNA_db_N_dom2"/>
</dbReference>